<organism evidence="3 4">
    <name type="scientific">Sulfitobacter sediminilitoris</name>
    <dbReference type="NCBI Taxonomy" id="2698830"/>
    <lineage>
        <taxon>Bacteria</taxon>
        <taxon>Pseudomonadati</taxon>
        <taxon>Pseudomonadota</taxon>
        <taxon>Alphaproteobacteria</taxon>
        <taxon>Rhodobacterales</taxon>
        <taxon>Roseobacteraceae</taxon>
        <taxon>Sulfitobacter</taxon>
    </lineage>
</organism>
<proteinExistence type="predicted"/>
<keyword evidence="1" id="KW-0812">Transmembrane</keyword>
<evidence type="ECO:0000313" key="4">
    <source>
        <dbReference type="Proteomes" id="UP000468591"/>
    </source>
</evidence>
<evidence type="ECO:0000256" key="1">
    <source>
        <dbReference type="SAM" id="Phobius"/>
    </source>
</evidence>
<name>A0A6P0CFM8_9RHOB</name>
<dbReference type="EMBL" id="JAABNT010000020">
    <property type="protein sequence ID" value="NEK24717.1"/>
    <property type="molecule type" value="Genomic_DNA"/>
</dbReference>
<evidence type="ECO:0000259" key="2">
    <source>
        <dbReference type="Pfam" id="PF13400"/>
    </source>
</evidence>
<feature type="domain" description="Putative Flp pilus-assembly TadG-like N-terminal" evidence="2">
    <location>
        <begin position="10"/>
        <end position="56"/>
    </location>
</feature>
<keyword evidence="1" id="KW-1133">Transmembrane helix</keyword>
<comment type="caution">
    <text evidence="3">The sequence shown here is derived from an EMBL/GenBank/DDBJ whole genome shotgun (WGS) entry which is preliminary data.</text>
</comment>
<keyword evidence="1" id="KW-0472">Membrane</keyword>
<sequence>MKQFFRSEDGYVLLFAILVLPVFIWFGLLIIDVSRGNNAHGDLQSAADALALAGARELDGRSDAIMRAKAAMSNLQNSVSMLGLEESEAQIPLNYDDADDRPFDVVFLRNIPDDDATPIDADWLADNETIDGTEAKFVYVRAQSQDLQTFFLDPRSFSRSSVPIAASAVATSAVPVACNVIPIYICNPFEATLNPNLNSRFAAGELYGRLIELHLDQSSSPGPGNFGFLRTAAGSGGDVLREALAIGDSGVCYSQSALDTEPGQNVGPIEQGINTHFGLYAGLFWQRRNDPNYRPALNVRMGQTQDAQYCSVYDEEPDNHDAMALPRGEAMLALPGGFISDSREWNIDLYWDISHGAPWDEPLPGEAGYVPPPAPTGDIWVKNTYPGPTGTAPATPSRYDTYMHEIYEERLGDEAPNGEVGVSQCTDLDLGDYTGPEYRDRRVIFSAVINCLEHNIQGAATDIPAETFVKMFLTKPAVVNGATKYLSMEIIDVTGSGGRGTMAELLREESFLVR</sequence>
<feature type="transmembrane region" description="Helical" evidence="1">
    <location>
        <begin position="12"/>
        <end position="31"/>
    </location>
</feature>
<dbReference type="RefSeq" id="WP_164355642.1">
    <property type="nucleotide sequence ID" value="NZ_JAABNT010000020.1"/>
</dbReference>
<protein>
    <recommendedName>
        <fullName evidence="2">Putative Flp pilus-assembly TadG-like N-terminal domain-containing protein</fullName>
    </recommendedName>
</protein>
<dbReference type="InterPro" id="IPR028087">
    <property type="entry name" value="Tad_N"/>
</dbReference>
<dbReference type="Pfam" id="PF13400">
    <property type="entry name" value="Tad"/>
    <property type="match status" value="1"/>
</dbReference>
<evidence type="ECO:0000313" key="3">
    <source>
        <dbReference type="EMBL" id="NEK24717.1"/>
    </source>
</evidence>
<keyword evidence="4" id="KW-1185">Reference proteome</keyword>
<accession>A0A6P0CFM8</accession>
<gene>
    <name evidence="3" type="ORF">GV827_20285</name>
</gene>
<reference evidence="3 4" key="1">
    <citation type="submission" date="2020-01" db="EMBL/GenBank/DDBJ databases">
        <title>Sulfitobacter sediminilitoris sp. nov., isolated from a tidal flat.</title>
        <authorList>
            <person name="Park S."/>
            <person name="Yoon J.-H."/>
        </authorList>
    </citation>
    <scope>NUCLEOTIDE SEQUENCE [LARGE SCALE GENOMIC DNA]</scope>
    <source>
        <strain evidence="3 4">JBTF-M27</strain>
    </source>
</reference>
<dbReference type="AlphaFoldDB" id="A0A6P0CFM8"/>
<dbReference type="Proteomes" id="UP000468591">
    <property type="component" value="Unassembled WGS sequence"/>
</dbReference>